<dbReference type="Pfam" id="PF13469">
    <property type="entry name" value="Sulfotransfer_3"/>
    <property type="match status" value="1"/>
</dbReference>
<reference evidence="1 3" key="1">
    <citation type="submission" date="2019-11" db="EMBL/GenBank/DDBJ databases">
        <authorList>
            <person name="Holert J."/>
        </authorList>
    </citation>
    <scope>NUCLEOTIDE SEQUENCE [LARGE SCALE GENOMIC DNA]</scope>
    <source>
        <strain evidence="1">BC8_1</strain>
    </source>
</reference>
<dbReference type="OrthoDB" id="9777890at2"/>
<name>A0A5S9NID2_MYCVN</name>
<protein>
    <recommendedName>
        <fullName evidence="4">Sulfotransferase</fullName>
    </recommendedName>
</protein>
<dbReference type="PANTHER" id="PTHR36451:SF1">
    <property type="entry name" value="OMEGA-HYDROXY-BETA-DIHYDROMENAQUINONE-9 SULFOTRANSFERASE STF3"/>
    <property type="match status" value="1"/>
</dbReference>
<keyword evidence="3" id="KW-1185">Reference proteome</keyword>
<sequence>MSVARLDPDRLVEQSAEIAGTDDFGDDAGWRDGLGRLCDGLTADARLNDLGVEIAVMDVVRALTNRLRIVSWRRQHPEIAASPVQRPLFIVGQPRTGTTILFDLLAQDRALRPPLTWEVDHPFPLPRPDTYDSDPRIAETQATIEASEQIVPGLLVHHPMGARVGQECVRITAGQFCSMIFSVQYRLPGYYRWLLHEADHAPAYRYHRMFLQHLQSGVPGPTEQPCQWLLKSPAHLWQLDTLAAEYPDAVIVQTHRDPLNVISSISALTHHLRRLASDESSITECATQSKEEIVVGLQRAMTLRDSGALAGNRFVDVQFAEFIRDPLAVVRALYTELGRELEPATEQRMRDFLLAHPGDHGGTRYRWADTGLDAVEMREQVRGYQQRYGVPDEQLR</sequence>
<dbReference type="EMBL" id="CACSIP010000050">
    <property type="protein sequence ID" value="CAA0133809.1"/>
    <property type="molecule type" value="Genomic_DNA"/>
</dbReference>
<dbReference type="Gene3D" id="3.40.50.300">
    <property type="entry name" value="P-loop containing nucleotide triphosphate hydrolases"/>
    <property type="match status" value="1"/>
</dbReference>
<dbReference type="EMBL" id="CACSIP010000002">
    <property type="protein sequence ID" value="CAA0089773.1"/>
    <property type="molecule type" value="Genomic_DNA"/>
</dbReference>
<dbReference type="Proteomes" id="UP000430146">
    <property type="component" value="Unassembled WGS sequence"/>
</dbReference>
<evidence type="ECO:0000313" key="2">
    <source>
        <dbReference type="EMBL" id="CAA0133809.1"/>
    </source>
</evidence>
<evidence type="ECO:0008006" key="4">
    <source>
        <dbReference type="Google" id="ProtNLM"/>
    </source>
</evidence>
<evidence type="ECO:0000313" key="1">
    <source>
        <dbReference type="EMBL" id="CAA0089773.1"/>
    </source>
</evidence>
<dbReference type="PANTHER" id="PTHR36451">
    <property type="entry name" value="PAPS-DEPENDENT SULFOTRANSFERASE STF3"/>
    <property type="match status" value="1"/>
</dbReference>
<evidence type="ECO:0000313" key="3">
    <source>
        <dbReference type="Proteomes" id="UP000430146"/>
    </source>
</evidence>
<dbReference type="SUPFAM" id="SSF52540">
    <property type="entry name" value="P-loop containing nucleoside triphosphate hydrolases"/>
    <property type="match status" value="1"/>
</dbReference>
<dbReference type="RefSeq" id="WP_159228957.1">
    <property type="nucleotide sequence ID" value="NZ_CACSIP010000002.1"/>
</dbReference>
<dbReference type="AlphaFoldDB" id="A0A5S9NID2"/>
<accession>A0A5S9NID2</accession>
<gene>
    <name evidence="1" type="ORF">AELLOGFF_02626</name>
    <name evidence="2" type="ORF">AELLOGFF_06217</name>
</gene>
<proteinExistence type="predicted"/>
<dbReference type="InterPro" id="IPR027417">
    <property type="entry name" value="P-loop_NTPase"/>
</dbReference>
<dbReference type="InterPro" id="IPR052736">
    <property type="entry name" value="Stf3_sulfotransferase"/>
</dbReference>
<organism evidence="1 3">
    <name type="scientific">Mycolicibacterium vanbaalenii</name>
    <name type="common">Mycobacterium vanbaalenii</name>
    <dbReference type="NCBI Taxonomy" id="110539"/>
    <lineage>
        <taxon>Bacteria</taxon>
        <taxon>Bacillati</taxon>
        <taxon>Actinomycetota</taxon>
        <taxon>Actinomycetes</taxon>
        <taxon>Mycobacteriales</taxon>
        <taxon>Mycobacteriaceae</taxon>
        <taxon>Mycolicibacterium</taxon>
    </lineage>
</organism>